<dbReference type="EMBL" id="CABVQT010000001">
    <property type="protein sequence ID" value="VWC82751.1"/>
    <property type="molecule type" value="Genomic_DNA"/>
</dbReference>
<reference evidence="2 3" key="1">
    <citation type="submission" date="2019-09" db="EMBL/GenBank/DDBJ databases">
        <authorList>
            <person name="Depoorter E."/>
        </authorList>
    </citation>
    <scope>NUCLEOTIDE SEQUENCE [LARGE SCALE GENOMIC DNA]</scope>
    <source>
        <strain evidence="2">R-71171</strain>
    </source>
</reference>
<accession>A0A6P2VT25</accession>
<protein>
    <submittedName>
        <fullName evidence="2">Uncharacterized protein</fullName>
    </submittedName>
</protein>
<name>A0A6P2VT25_9BURK</name>
<dbReference type="AlphaFoldDB" id="A0A6P2VT25"/>
<dbReference type="Proteomes" id="UP000494182">
    <property type="component" value="Unassembled WGS sequence"/>
</dbReference>
<sequence>MPWRQCLASHRVGTRSAWHQKHRRHAVRSGCPDRGARLDALGSRQHPAFGNVDSERGIGRCAAHAGGRARDADGFWRIQVRWAMPAARRVSSICRDGVRVVHSACRRETDVESGGRCLSDAWKHPWTGAIYRDLPPSIELTVSGGSHAARNSLLQPPLRRQAGAGMHGSCECPDARARLLTRRRPCTSCSRYVGPAGCGRTRSSSPPGPDCRPLHRRRFPQTPARRRWRW</sequence>
<evidence type="ECO:0000313" key="3">
    <source>
        <dbReference type="Proteomes" id="UP000494182"/>
    </source>
</evidence>
<feature type="compositionally biased region" description="Basic residues" evidence="1">
    <location>
        <begin position="214"/>
        <end position="230"/>
    </location>
</feature>
<evidence type="ECO:0000256" key="1">
    <source>
        <dbReference type="SAM" id="MobiDB-lite"/>
    </source>
</evidence>
<proteinExistence type="predicted"/>
<gene>
    <name evidence="2" type="ORF">BCO71171_00589</name>
</gene>
<evidence type="ECO:0000313" key="2">
    <source>
        <dbReference type="EMBL" id="VWC82751.1"/>
    </source>
</evidence>
<feature type="region of interest" description="Disordered" evidence="1">
    <location>
        <begin position="198"/>
        <end position="230"/>
    </location>
</feature>
<organism evidence="2 3">
    <name type="scientific">Burkholderia contaminans</name>
    <dbReference type="NCBI Taxonomy" id="488447"/>
    <lineage>
        <taxon>Bacteria</taxon>
        <taxon>Pseudomonadati</taxon>
        <taxon>Pseudomonadota</taxon>
        <taxon>Betaproteobacteria</taxon>
        <taxon>Burkholderiales</taxon>
        <taxon>Burkholderiaceae</taxon>
        <taxon>Burkholderia</taxon>
        <taxon>Burkholderia cepacia complex</taxon>
    </lineage>
</organism>